<evidence type="ECO:0000313" key="1">
    <source>
        <dbReference type="EMBL" id="CAH0366071.1"/>
    </source>
</evidence>
<name>A0A8J2WXX9_9STRA</name>
<protein>
    <submittedName>
        <fullName evidence="1">Uncharacterized protein</fullName>
    </submittedName>
</protein>
<reference evidence="1" key="1">
    <citation type="submission" date="2021-11" db="EMBL/GenBank/DDBJ databases">
        <authorList>
            <consortium name="Genoscope - CEA"/>
            <person name="William W."/>
        </authorList>
    </citation>
    <scope>NUCLEOTIDE SEQUENCE</scope>
</reference>
<dbReference type="AlphaFoldDB" id="A0A8J2WXX9"/>
<evidence type="ECO:0000313" key="2">
    <source>
        <dbReference type="Proteomes" id="UP000789595"/>
    </source>
</evidence>
<comment type="caution">
    <text evidence="1">The sequence shown here is derived from an EMBL/GenBank/DDBJ whole genome shotgun (WGS) entry which is preliminary data.</text>
</comment>
<proteinExistence type="predicted"/>
<sequence length="206" mass="22323">MRPRRLRFALARPGMSSPAGARIVAVPALVLRVVRQARLARAVGPPLPAVAVFACGAPRGFGRPLQSNAGRPVRALLVLTIVLVHEPEIMGVHPKFHVPRPAQIGIAPLLRAPLAAHFAVEAVRVRRLSPLLLLLGLAPEARLRAAQAAEEEQSRAHGWLCPRGLPSLAARRRRAVLARFGRCRVDVCKLVWRCGQRLTGLAGCRL</sequence>
<dbReference type="EMBL" id="CAKKNE010000001">
    <property type="protein sequence ID" value="CAH0366071.1"/>
    <property type="molecule type" value="Genomic_DNA"/>
</dbReference>
<gene>
    <name evidence="1" type="ORF">PECAL_1P25420</name>
</gene>
<keyword evidence="2" id="KW-1185">Reference proteome</keyword>
<organism evidence="1 2">
    <name type="scientific">Pelagomonas calceolata</name>
    <dbReference type="NCBI Taxonomy" id="35677"/>
    <lineage>
        <taxon>Eukaryota</taxon>
        <taxon>Sar</taxon>
        <taxon>Stramenopiles</taxon>
        <taxon>Ochrophyta</taxon>
        <taxon>Pelagophyceae</taxon>
        <taxon>Pelagomonadales</taxon>
        <taxon>Pelagomonadaceae</taxon>
        <taxon>Pelagomonas</taxon>
    </lineage>
</organism>
<dbReference type="Proteomes" id="UP000789595">
    <property type="component" value="Unassembled WGS sequence"/>
</dbReference>
<accession>A0A8J2WXX9</accession>